<evidence type="ECO:0000256" key="2">
    <source>
        <dbReference type="ARBA" id="ARBA00022448"/>
    </source>
</evidence>
<comment type="similarity">
    <text evidence="1">Belongs to the multi antimicrobial extrusion (MATE) (TC 2.A.66.1) family.</text>
</comment>
<feature type="transmembrane region" description="Helical" evidence="3">
    <location>
        <begin position="228"/>
        <end position="246"/>
    </location>
</feature>
<dbReference type="AlphaFoldDB" id="K3XC79"/>
<accession>K3XC79</accession>
<feature type="transmembrane region" description="Helical" evidence="3">
    <location>
        <begin position="186"/>
        <end position="208"/>
    </location>
</feature>
<dbReference type="PANTHER" id="PTHR43298:SF2">
    <property type="entry name" value="FMN_FAD EXPORTER YEEO-RELATED"/>
    <property type="match status" value="1"/>
</dbReference>
<keyword evidence="3" id="KW-0472">Membrane</keyword>
<dbReference type="InterPro" id="IPR050222">
    <property type="entry name" value="MATE_MdtK"/>
</dbReference>
<dbReference type="HOGENOM" id="CLU_768310_0_0_1"/>
<evidence type="ECO:0008006" key="6">
    <source>
        <dbReference type="Google" id="ProtNLM"/>
    </source>
</evidence>
<dbReference type="EnsemblProtists" id="PYU1_T014828">
    <property type="protein sequence ID" value="PYU1_T014828"/>
    <property type="gene ID" value="PYU1_G014797"/>
</dbReference>
<feature type="transmembrane region" description="Helical" evidence="3">
    <location>
        <begin position="284"/>
        <end position="303"/>
    </location>
</feature>
<dbReference type="GO" id="GO:0005886">
    <property type="term" value="C:plasma membrane"/>
    <property type="evidence" value="ECO:0007669"/>
    <property type="project" value="TreeGrafter"/>
</dbReference>
<name>K3XC79_GLOUD</name>
<keyword evidence="3" id="KW-0812">Transmembrane</keyword>
<evidence type="ECO:0000313" key="4">
    <source>
        <dbReference type="EnsemblProtists" id="PYU1_T014828"/>
    </source>
</evidence>
<proteinExistence type="inferred from homology"/>
<feature type="transmembrane region" description="Helical" evidence="3">
    <location>
        <begin position="79"/>
        <end position="100"/>
    </location>
</feature>
<dbReference type="eggNOG" id="KOG1347">
    <property type="taxonomic scope" value="Eukaryota"/>
</dbReference>
<reference evidence="5" key="2">
    <citation type="submission" date="2010-04" db="EMBL/GenBank/DDBJ databases">
        <authorList>
            <person name="Buell R."/>
            <person name="Hamilton J."/>
            <person name="Hostetler J."/>
        </authorList>
    </citation>
    <scope>NUCLEOTIDE SEQUENCE [LARGE SCALE GENOMIC DNA]</scope>
    <source>
        <strain evidence="5">DAOM:BR144</strain>
    </source>
</reference>
<reference evidence="4" key="3">
    <citation type="submission" date="2015-02" db="UniProtKB">
        <authorList>
            <consortium name="EnsemblProtists"/>
        </authorList>
    </citation>
    <scope>IDENTIFICATION</scope>
    <source>
        <strain evidence="4">DAOM BR144</strain>
    </source>
</reference>
<sequence length="393" mass="43481">MLEYSTDDPRVIDLAARFARVLSFSILPSLLHACQRQYFQALGILLPTTVVDVTSICIAIATNYVFIYGLGGAWPSLGFIGSSLSTVFASWFQPTALFLYNCGYRKYHLHAWGDWNRKALTLCRFKAFVTIAGPIAGNSFASNLANAVISGMWGMLWALFWGYGCATQVRVADYLGAGEPQRTQQVARLGFLCTLIVVSLLAVVTSRFDRNVAAIYTNDEQLMVTSQRVLPIFICAYFLESIEMLCGSVLTGMSQVKVIFWTSTIATWCVNMPVAYVGGITLGFGFPALWCGVLFMEIAKLLMYATCLARVDWCAVHAMEVTPKETQAELEKCAVNYITAVVGSQPTGYIASMSESRTPPLSTAYARQRKMARLARLQRRCISHEPLRSSQLL</sequence>
<dbReference type="InParanoid" id="K3XC79"/>
<evidence type="ECO:0000313" key="5">
    <source>
        <dbReference type="Proteomes" id="UP000019132"/>
    </source>
</evidence>
<evidence type="ECO:0000256" key="1">
    <source>
        <dbReference type="ARBA" id="ARBA00010199"/>
    </source>
</evidence>
<protein>
    <recommendedName>
        <fullName evidence="6">Polysaccharide biosynthesis protein C-terminal domain-containing protein</fullName>
    </recommendedName>
</protein>
<feature type="transmembrane region" description="Helical" evidence="3">
    <location>
        <begin position="147"/>
        <end position="166"/>
    </location>
</feature>
<dbReference type="Pfam" id="PF01554">
    <property type="entry name" value="MatE"/>
    <property type="match status" value="1"/>
</dbReference>
<dbReference type="InterPro" id="IPR002528">
    <property type="entry name" value="MATE_fam"/>
</dbReference>
<organism evidence="4 5">
    <name type="scientific">Globisporangium ultimum (strain ATCC 200006 / CBS 805.95 / DAOM BR144)</name>
    <name type="common">Pythium ultimum</name>
    <dbReference type="NCBI Taxonomy" id="431595"/>
    <lineage>
        <taxon>Eukaryota</taxon>
        <taxon>Sar</taxon>
        <taxon>Stramenopiles</taxon>
        <taxon>Oomycota</taxon>
        <taxon>Peronosporomycetes</taxon>
        <taxon>Pythiales</taxon>
        <taxon>Pythiaceae</taxon>
        <taxon>Globisporangium</taxon>
    </lineage>
</organism>
<keyword evidence="5" id="KW-1185">Reference proteome</keyword>
<dbReference type="EMBL" id="ADOS01001592">
    <property type="status" value="NOT_ANNOTATED_CDS"/>
    <property type="molecule type" value="Genomic_DNA"/>
</dbReference>
<dbReference type="GO" id="GO:0015297">
    <property type="term" value="F:antiporter activity"/>
    <property type="evidence" value="ECO:0007669"/>
    <property type="project" value="InterPro"/>
</dbReference>
<feature type="transmembrane region" description="Helical" evidence="3">
    <location>
        <begin position="41"/>
        <end position="67"/>
    </location>
</feature>
<dbReference type="Proteomes" id="UP000019132">
    <property type="component" value="Unassembled WGS sequence"/>
</dbReference>
<keyword evidence="3" id="KW-1133">Transmembrane helix</keyword>
<dbReference type="PANTHER" id="PTHR43298">
    <property type="entry name" value="MULTIDRUG RESISTANCE PROTEIN NORM-RELATED"/>
    <property type="match status" value="1"/>
</dbReference>
<dbReference type="OMA" id="WNIHALT"/>
<keyword evidence="2" id="KW-0813">Transport</keyword>
<reference evidence="5" key="1">
    <citation type="journal article" date="2010" name="Genome Biol.">
        <title>Genome sequence of the necrotrophic plant pathogen Pythium ultimum reveals original pathogenicity mechanisms and effector repertoire.</title>
        <authorList>
            <person name="Levesque C.A."/>
            <person name="Brouwer H."/>
            <person name="Cano L."/>
            <person name="Hamilton J.P."/>
            <person name="Holt C."/>
            <person name="Huitema E."/>
            <person name="Raffaele S."/>
            <person name="Robideau G.P."/>
            <person name="Thines M."/>
            <person name="Win J."/>
            <person name="Zerillo M.M."/>
            <person name="Beakes G.W."/>
            <person name="Boore J.L."/>
            <person name="Busam D."/>
            <person name="Dumas B."/>
            <person name="Ferriera S."/>
            <person name="Fuerstenberg S.I."/>
            <person name="Gachon C.M."/>
            <person name="Gaulin E."/>
            <person name="Govers F."/>
            <person name="Grenville-Briggs L."/>
            <person name="Horner N."/>
            <person name="Hostetler J."/>
            <person name="Jiang R.H."/>
            <person name="Johnson J."/>
            <person name="Krajaejun T."/>
            <person name="Lin H."/>
            <person name="Meijer H.J."/>
            <person name="Moore B."/>
            <person name="Morris P."/>
            <person name="Phuntmart V."/>
            <person name="Puiu D."/>
            <person name="Shetty J."/>
            <person name="Stajich J.E."/>
            <person name="Tripathy S."/>
            <person name="Wawra S."/>
            <person name="van West P."/>
            <person name="Whitty B.R."/>
            <person name="Coutinho P.M."/>
            <person name="Henrissat B."/>
            <person name="Martin F."/>
            <person name="Thomas P.D."/>
            <person name="Tyler B.M."/>
            <person name="De Vries R.P."/>
            <person name="Kamoun S."/>
            <person name="Yandell M."/>
            <person name="Tisserat N."/>
            <person name="Buell C.R."/>
        </authorList>
    </citation>
    <scope>NUCLEOTIDE SEQUENCE</scope>
    <source>
        <strain evidence="5">DAOM:BR144</strain>
    </source>
</reference>
<dbReference type="STRING" id="431595.K3XC79"/>
<dbReference type="VEuPathDB" id="FungiDB:PYU1_G014797"/>
<dbReference type="GO" id="GO:0042910">
    <property type="term" value="F:xenobiotic transmembrane transporter activity"/>
    <property type="evidence" value="ECO:0007669"/>
    <property type="project" value="InterPro"/>
</dbReference>
<evidence type="ECO:0000256" key="3">
    <source>
        <dbReference type="SAM" id="Phobius"/>
    </source>
</evidence>